<dbReference type="InterPro" id="IPR006094">
    <property type="entry name" value="Oxid_FAD_bind_N"/>
</dbReference>
<reference evidence="9 10" key="1">
    <citation type="journal article" date="2012" name="Appl. Environ. Microbiol.">
        <title>Short-read sequencing for genomic analysis of the brown rot fungus Fibroporia radiculosa.</title>
        <authorList>
            <person name="Tang J.D."/>
            <person name="Perkins A.D."/>
            <person name="Sonstegard T.S."/>
            <person name="Schroeder S.G."/>
            <person name="Burgess S.C."/>
            <person name="Diehl S.V."/>
        </authorList>
    </citation>
    <scope>NUCLEOTIDE SEQUENCE [LARGE SCALE GENOMIC DNA]</scope>
    <source>
        <strain evidence="9 10">TFFH 294</strain>
    </source>
</reference>
<dbReference type="OrthoDB" id="9983560at2759"/>
<dbReference type="InterPro" id="IPR050416">
    <property type="entry name" value="FAD-linked_Oxidoreductase"/>
</dbReference>
<keyword evidence="5" id="KW-0560">Oxidoreductase</keyword>
<dbReference type="Pfam" id="PF08031">
    <property type="entry name" value="BBE"/>
    <property type="match status" value="1"/>
</dbReference>
<dbReference type="GO" id="GO:0016491">
    <property type="term" value="F:oxidoreductase activity"/>
    <property type="evidence" value="ECO:0007669"/>
    <property type="project" value="UniProtKB-KW"/>
</dbReference>
<dbReference type="Pfam" id="PF01565">
    <property type="entry name" value="FAD_binding_4"/>
    <property type="match status" value="1"/>
</dbReference>
<accession>J4I1F8</accession>
<dbReference type="InterPro" id="IPR016166">
    <property type="entry name" value="FAD-bd_PCMH"/>
</dbReference>
<dbReference type="PROSITE" id="PS51387">
    <property type="entry name" value="FAD_PCMH"/>
    <property type="match status" value="1"/>
</dbReference>
<evidence type="ECO:0000313" key="9">
    <source>
        <dbReference type="EMBL" id="CCM05592.1"/>
    </source>
</evidence>
<feature type="domain" description="FAD-binding PCMH-type" evidence="8">
    <location>
        <begin position="129"/>
        <end position="311"/>
    </location>
</feature>
<evidence type="ECO:0000256" key="4">
    <source>
        <dbReference type="ARBA" id="ARBA00022827"/>
    </source>
</evidence>
<evidence type="ECO:0000256" key="3">
    <source>
        <dbReference type="ARBA" id="ARBA00022630"/>
    </source>
</evidence>
<comment type="cofactor">
    <cofactor evidence="1">
        <name>FAD</name>
        <dbReference type="ChEBI" id="CHEBI:57692"/>
    </cofactor>
</comment>
<keyword evidence="4" id="KW-0274">FAD</keyword>
<dbReference type="InParanoid" id="J4I1F8"/>
<dbReference type="EMBL" id="HE797196">
    <property type="protein sequence ID" value="CCM05592.1"/>
    <property type="molecule type" value="Genomic_DNA"/>
</dbReference>
<dbReference type="STRING" id="599839.J4I1F8"/>
<dbReference type="InterPro" id="IPR036318">
    <property type="entry name" value="FAD-bd_PCMH-like_sf"/>
</dbReference>
<evidence type="ECO:0000259" key="8">
    <source>
        <dbReference type="PROSITE" id="PS51387"/>
    </source>
</evidence>
<organism evidence="9 10">
    <name type="scientific">Fibroporia radiculosa</name>
    <dbReference type="NCBI Taxonomy" id="599839"/>
    <lineage>
        <taxon>Eukaryota</taxon>
        <taxon>Fungi</taxon>
        <taxon>Dikarya</taxon>
        <taxon>Basidiomycota</taxon>
        <taxon>Agaricomycotina</taxon>
        <taxon>Agaricomycetes</taxon>
        <taxon>Polyporales</taxon>
        <taxon>Fibroporiaceae</taxon>
        <taxon>Fibroporia</taxon>
    </lineage>
</organism>
<keyword evidence="7" id="KW-0732">Signal</keyword>
<evidence type="ECO:0000256" key="7">
    <source>
        <dbReference type="SAM" id="SignalP"/>
    </source>
</evidence>
<dbReference type="GeneID" id="24100503"/>
<gene>
    <name evidence="9" type="ORF">FIBRA_07820</name>
</gene>
<dbReference type="HOGENOM" id="CLU_018354_4_4_1"/>
<dbReference type="InterPro" id="IPR016169">
    <property type="entry name" value="FAD-bd_PCMH_sub2"/>
</dbReference>
<feature type="chain" id="PRO_5003778744" description="FAD-binding PCMH-type domain-containing protein" evidence="7">
    <location>
        <begin position="20"/>
        <end position="817"/>
    </location>
</feature>
<evidence type="ECO:0000256" key="5">
    <source>
        <dbReference type="ARBA" id="ARBA00023002"/>
    </source>
</evidence>
<dbReference type="Proteomes" id="UP000006352">
    <property type="component" value="Unassembled WGS sequence"/>
</dbReference>
<feature type="region of interest" description="Disordered" evidence="6">
    <location>
        <begin position="779"/>
        <end position="817"/>
    </location>
</feature>
<dbReference type="SUPFAM" id="SSF56176">
    <property type="entry name" value="FAD-binding/transporter-associated domain-like"/>
    <property type="match status" value="1"/>
</dbReference>
<keyword evidence="10" id="KW-1185">Reference proteome</keyword>
<dbReference type="Gene3D" id="3.30.465.10">
    <property type="match status" value="2"/>
</dbReference>
<dbReference type="PANTHER" id="PTHR42973">
    <property type="entry name" value="BINDING OXIDOREDUCTASE, PUTATIVE (AFU_ORTHOLOGUE AFUA_1G17690)-RELATED"/>
    <property type="match status" value="1"/>
</dbReference>
<evidence type="ECO:0000256" key="6">
    <source>
        <dbReference type="SAM" id="MobiDB-lite"/>
    </source>
</evidence>
<keyword evidence="3" id="KW-0285">Flavoprotein</keyword>
<dbReference type="PANTHER" id="PTHR42973:SF39">
    <property type="entry name" value="FAD-BINDING PCMH-TYPE DOMAIN-CONTAINING PROTEIN"/>
    <property type="match status" value="1"/>
</dbReference>
<evidence type="ECO:0000256" key="1">
    <source>
        <dbReference type="ARBA" id="ARBA00001974"/>
    </source>
</evidence>
<dbReference type="AlphaFoldDB" id="J4I1F8"/>
<name>J4I1F8_9APHY</name>
<dbReference type="InterPro" id="IPR012951">
    <property type="entry name" value="BBE"/>
</dbReference>
<protein>
    <recommendedName>
        <fullName evidence="8">FAD-binding PCMH-type domain-containing protein</fullName>
    </recommendedName>
</protein>
<sequence length="817" mass="88741">MLPVIGVALLTSAFSGGQAQTLQAPYATPTYVTPSSAQWPSSATWASLNTSLDGRLSTLRPWAAVCYEGDPLFDAIACQAVISGYGVDTTRESSAAALLWVDWEACGYGNSCALDGADPQIISNATCGQGSTPSYSAEVLSPEDISAVITWATQNNVKLTVKNTGHDYAGRSAGPYTLQVWTHNMNNMTYVPDFVPQGSSASPVPAVTIGAGVQAESLYEFVLAQNVSVVNGGCLTVGVAGGYIQGGGHGVLAPAYGLAAEHVLEVTIVTADGTIRTVNEAQDSDLFWAIRGGGGGTYGIVASMTIATLPQMSIGASLLTIEPNQAMNSSQLAINFIAMVAQYANIWADAGITVVLLPDTTSYSLDFYWPSSLASVSMFYPIFEDILAQSSSYNVTSNTTSQTMFSSVTQAEIMEIGPFFDAVNIYGMANRLASRLIPYYNMTTSEGQTAVAEAIWAGAEIINGPLTEGLAGTFGQVPPLIIGDMPAATRNQSNSTASNPGLYDAVWHVVYATPYLTTGPGVTQSTVNLVQNAIKNATQPLIDIGMVSSYQNEGSAYETDWQQAFFGWKYPLLSDVKQKYDPKNFIMNYQGVGFVSTLEPFTCWEQNEVQPYSSDQPAFVPTLITPLQDYELVRVHHPDSPHCRHLSPTERHARFQRITAAYDILRGRQVDPYRAEIERRRRAQQAWARSRARRHAEFAGGLGESSEWAADRRSDGIGWRDRLIISAGILSLGVGLAPIFWPGIGVDDQRHQAAAASLAQARREAREYGQERRREIRRRVQEFREQEEGLQDADAPEDSRWQRPEEQHRCSAQSRQR</sequence>
<proteinExistence type="inferred from homology"/>
<evidence type="ECO:0000256" key="2">
    <source>
        <dbReference type="ARBA" id="ARBA00005466"/>
    </source>
</evidence>
<feature type="signal peptide" evidence="7">
    <location>
        <begin position="1"/>
        <end position="19"/>
    </location>
</feature>
<evidence type="ECO:0000313" key="10">
    <source>
        <dbReference type="Proteomes" id="UP000006352"/>
    </source>
</evidence>
<dbReference type="RefSeq" id="XP_012184875.1">
    <property type="nucleotide sequence ID" value="XM_012329485.1"/>
</dbReference>
<feature type="compositionally biased region" description="Basic and acidic residues" evidence="6">
    <location>
        <begin position="797"/>
        <end position="809"/>
    </location>
</feature>
<comment type="similarity">
    <text evidence="2">Belongs to the oxygen-dependent FAD-linked oxidoreductase family.</text>
</comment>
<dbReference type="GO" id="GO:0071949">
    <property type="term" value="F:FAD binding"/>
    <property type="evidence" value="ECO:0007669"/>
    <property type="project" value="InterPro"/>
</dbReference>